<dbReference type="PROSITE" id="PS50234">
    <property type="entry name" value="VWFA"/>
    <property type="match status" value="1"/>
</dbReference>
<evidence type="ECO:0000256" key="9">
    <source>
        <dbReference type="SAM" id="SignalP"/>
    </source>
</evidence>
<dbReference type="SUPFAM" id="SSF53300">
    <property type="entry name" value="vWA-like"/>
    <property type="match status" value="2"/>
</dbReference>
<dbReference type="AlphaFoldDB" id="A0A8D0GFX3"/>
<sequence length="600" mass="66311">MLSLLSLLSLMITPLRSFNIDTNKKWIFSLPDSPLVGHKVLQHSDGHRNWILVTSLLKGGRQPGRLYKCALVQDKIQCEDVLLGEKVLTLKNIQPDITLTASPEWILACVQQKRRQARSVTEELNGLCTRFTGRFQVEEAFVNLTHIIKTQLNNSDQNNNNNNNGENVIDTDKLIGADNVAGISCVSSSGSDRACRESATEVAAIVLDGSGSIESEDLISKVTTSTQVTFAVVQYGAEIQTELDLWESCNAPSVLHNTMQLDSVAKTASALLQHGLNEIFSESHGSVKDTHKMTDGGELHQDPLSLTDVMSPPEMEKGLGVGHIFSKQRALKELQLLALDLEENDLFKLPGYEALEGSIWATSAKILPNDELKYENHNANNNNDYSALEDDEDDSWTEIAIVLDGSGSIEPDDFQRAKDFISTMMETFYKNCFECDFALVQYGTDIRTEFDLRDSRNAGVALQRLHNITQVRHETKTASAIQHVLDFIFSESNGSRKNAAKIIVVLTDGEMLLDNMDLTTVINSPKMAGIVRYAIGVGEAFNKTKAYKELQLIASDPDETHLFRVTNYSALSVLLSMLQQKIIGIEGKNEAFGADLVLLA</sequence>
<evidence type="ECO:0000256" key="3">
    <source>
        <dbReference type="ARBA" id="ARBA00022692"/>
    </source>
</evidence>
<dbReference type="InterPro" id="IPR028994">
    <property type="entry name" value="Integrin_alpha_N"/>
</dbReference>
<dbReference type="Gene3D" id="2.130.10.130">
    <property type="entry name" value="Integrin alpha, N-terminal"/>
    <property type="match status" value="1"/>
</dbReference>
<dbReference type="InterPro" id="IPR036465">
    <property type="entry name" value="vWFA_dom_sf"/>
</dbReference>
<reference evidence="11" key="1">
    <citation type="submission" date="2025-05" db="UniProtKB">
        <authorList>
            <consortium name="Ensembl"/>
        </authorList>
    </citation>
    <scope>IDENTIFICATION</scope>
</reference>
<dbReference type="InterPro" id="IPR001611">
    <property type="entry name" value="Leu-rich_rpt"/>
</dbReference>
<dbReference type="GO" id="GO:0016020">
    <property type="term" value="C:membrane"/>
    <property type="evidence" value="ECO:0007669"/>
    <property type="project" value="UniProtKB-SubCell"/>
</dbReference>
<dbReference type="Pfam" id="PF00092">
    <property type="entry name" value="VWA"/>
    <property type="match status" value="1"/>
</dbReference>
<accession>A0A8D0GFX3</accession>
<evidence type="ECO:0000256" key="2">
    <source>
        <dbReference type="ARBA" id="ARBA00008054"/>
    </source>
</evidence>
<dbReference type="PROSITE" id="PS51450">
    <property type="entry name" value="LRR"/>
    <property type="match status" value="1"/>
</dbReference>
<dbReference type="Gene3D" id="3.40.50.410">
    <property type="entry name" value="von Willebrand factor, type A domain"/>
    <property type="match status" value="2"/>
</dbReference>
<dbReference type="GO" id="GO:0007155">
    <property type="term" value="P:cell adhesion"/>
    <property type="evidence" value="ECO:0007669"/>
    <property type="project" value="UniProtKB-KW"/>
</dbReference>
<keyword evidence="9" id="KW-0732">Signal</keyword>
<dbReference type="OMA" id="TFKDYQA"/>
<keyword evidence="6" id="KW-0472">Membrane</keyword>
<keyword evidence="4" id="KW-0130">Cell adhesion</keyword>
<evidence type="ECO:0000256" key="1">
    <source>
        <dbReference type="ARBA" id="ARBA00004479"/>
    </source>
</evidence>
<keyword evidence="12" id="KW-1185">Reference proteome</keyword>
<evidence type="ECO:0000313" key="12">
    <source>
        <dbReference type="Proteomes" id="UP000694392"/>
    </source>
</evidence>
<dbReference type="Ensembl" id="ENSSPUT00000005101.1">
    <property type="protein sequence ID" value="ENSSPUP00000004799.1"/>
    <property type="gene ID" value="ENSSPUG00000003702.1"/>
</dbReference>
<protein>
    <recommendedName>
        <fullName evidence="10">VWFA domain-containing protein</fullName>
    </recommendedName>
</protein>
<keyword evidence="8" id="KW-0325">Glycoprotein</keyword>
<evidence type="ECO:0000256" key="4">
    <source>
        <dbReference type="ARBA" id="ARBA00022889"/>
    </source>
</evidence>
<dbReference type="InterPro" id="IPR002035">
    <property type="entry name" value="VWF_A"/>
</dbReference>
<evidence type="ECO:0000256" key="5">
    <source>
        <dbReference type="ARBA" id="ARBA00023037"/>
    </source>
</evidence>
<name>A0A8D0GFX3_SPHPU</name>
<proteinExistence type="inferred from homology"/>
<dbReference type="PANTHER" id="PTHR24020">
    <property type="entry name" value="COLLAGEN ALPHA"/>
    <property type="match status" value="1"/>
</dbReference>
<feature type="domain" description="VWFA" evidence="10">
    <location>
        <begin position="398"/>
        <end position="578"/>
    </location>
</feature>
<comment type="subcellular location">
    <subcellularLocation>
        <location evidence="1">Membrane</location>
        <topology evidence="1">Single-pass type I membrane protein</topology>
    </subcellularLocation>
</comment>
<dbReference type="SMART" id="SM00327">
    <property type="entry name" value="VWA"/>
    <property type="match status" value="1"/>
</dbReference>
<evidence type="ECO:0000256" key="6">
    <source>
        <dbReference type="ARBA" id="ARBA00023136"/>
    </source>
</evidence>
<evidence type="ECO:0000313" key="11">
    <source>
        <dbReference type="Ensembl" id="ENSSPUP00000004782.1"/>
    </source>
</evidence>
<evidence type="ECO:0000259" key="10">
    <source>
        <dbReference type="PROSITE" id="PS50234"/>
    </source>
</evidence>
<feature type="chain" id="PRO_5044682854" description="VWFA domain-containing protein" evidence="9">
    <location>
        <begin position="18"/>
        <end position="600"/>
    </location>
</feature>
<dbReference type="PRINTS" id="PR00453">
    <property type="entry name" value="VWFADOMAIN"/>
</dbReference>
<keyword evidence="5" id="KW-0401">Integrin</keyword>
<dbReference type="Proteomes" id="UP000694392">
    <property type="component" value="Unplaced"/>
</dbReference>
<evidence type="ECO:0000256" key="7">
    <source>
        <dbReference type="ARBA" id="ARBA00023170"/>
    </source>
</evidence>
<dbReference type="FunFam" id="3.40.50.410:FF:000012">
    <property type="entry name" value="Integrin, alpha 10"/>
    <property type="match status" value="1"/>
</dbReference>
<dbReference type="Ensembl" id="ENSSPUT00000005081.1">
    <property type="protein sequence ID" value="ENSSPUP00000004782.1"/>
    <property type="gene ID" value="ENSSPUG00000003702.1"/>
</dbReference>
<keyword evidence="3" id="KW-0812">Transmembrane</keyword>
<keyword evidence="7" id="KW-0675">Receptor</keyword>
<dbReference type="GeneTree" id="ENSGT00940000161532"/>
<organism evidence="11 12">
    <name type="scientific">Sphenodon punctatus</name>
    <name type="common">Tuatara</name>
    <name type="synonym">Hatteria punctata</name>
    <dbReference type="NCBI Taxonomy" id="8508"/>
    <lineage>
        <taxon>Eukaryota</taxon>
        <taxon>Metazoa</taxon>
        <taxon>Chordata</taxon>
        <taxon>Craniata</taxon>
        <taxon>Vertebrata</taxon>
        <taxon>Euteleostomi</taxon>
        <taxon>Lepidosauria</taxon>
        <taxon>Sphenodontia</taxon>
        <taxon>Sphenodontidae</taxon>
        <taxon>Sphenodon</taxon>
    </lineage>
</organism>
<dbReference type="PANTHER" id="PTHR24020:SF87">
    <property type="entry name" value="COLLAGEN ALPHA-1(VI) CHAIN-LIKE"/>
    <property type="match status" value="1"/>
</dbReference>
<evidence type="ECO:0000256" key="8">
    <source>
        <dbReference type="ARBA" id="ARBA00023180"/>
    </source>
</evidence>
<feature type="signal peptide" evidence="9">
    <location>
        <begin position="1"/>
        <end position="17"/>
    </location>
</feature>
<dbReference type="InterPro" id="IPR050525">
    <property type="entry name" value="ECM_Assembly_Org"/>
</dbReference>
<comment type="similarity">
    <text evidence="2">Belongs to the integrin alpha chain family.</text>
</comment>
<dbReference type="GO" id="GO:0007229">
    <property type="term" value="P:integrin-mediated signaling pathway"/>
    <property type="evidence" value="ECO:0007669"/>
    <property type="project" value="UniProtKB-KW"/>
</dbReference>